<keyword evidence="2" id="KW-1185">Reference proteome</keyword>
<protein>
    <submittedName>
        <fullName evidence="1">Uncharacterized protein</fullName>
    </submittedName>
</protein>
<dbReference type="Proteomes" id="UP000054359">
    <property type="component" value="Unassembled WGS sequence"/>
</dbReference>
<evidence type="ECO:0000313" key="2">
    <source>
        <dbReference type="Proteomes" id="UP000054359"/>
    </source>
</evidence>
<dbReference type="OrthoDB" id="6424770at2759"/>
<dbReference type="EMBL" id="KK118066">
    <property type="protein sequence ID" value="KFM72144.1"/>
    <property type="molecule type" value="Genomic_DNA"/>
</dbReference>
<proteinExistence type="predicted"/>
<reference evidence="1 2" key="1">
    <citation type="submission" date="2013-11" db="EMBL/GenBank/DDBJ databases">
        <title>Genome sequencing of Stegodyphus mimosarum.</title>
        <authorList>
            <person name="Bechsgaard J."/>
        </authorList>
    </citation>
    <scope>NUCLEOTIDE SEQUENCE [LARGE SCALE GENOMIC DNA]</scope>
</reference>
<feature type="non-terminal residue" evidence="1">
    <location>
        <position position="55"/>
    </location>
</feature>
<evidence type="ECO:0000313" key="1">
    <source>
        <dbReference type="EMBL" id="KFM72144.1"/>
    </source>
</evidence>
<organism evidence="1 2">
    <name type="scientific">Stegodyphus mimosarum</name>
    <name type="common">African social velvet spider</name>
    <dbReference type="NCBI Taxonomy" id="407821"/>
    <lineage>
        <taxon>Eukaryota</taxon>
        <taxon>Metazoa</taxon>
        <taxon>Ecdysozoa</taxon>
        <taxon>Arthropoda</taxon>
        <taxon>Chelicerata</taxon>
        <taxon>Arachnida</taxon>
        <taxon>Araneae</taxon>
        <taxon>Araneomorphae</taxon>
        <taxon>Entelegynae</taxon>
        <taxon>Eresoidea</taxon>
        <taxon>Eresidae</taxon>
        <taxon>Stegodyphus</taxon>
    </lineage>
</organism>
<sequence>MMKEQHQKLQSSEGFLKYDLQEKRKLLTRLKHQLETTREDWNRVRLKNSESEAEW</sequence>
<name>A0A087U455_STEMI</name>
<accession>A0A087U455</accession>
<gene>
    <name evidence="1" type="ORF">X975_17034</name>
</gene>
<dbReference type="AlphaFoldDB" id="A0A087U455"/>